<evidence type="ECO:0000256" key="1">
    <source>
        <dbReference type="SAM" id="Phobius"/>
    </source>
</evidence>
<organism evidence="2 3">
    <name type="scientific">Halosimplex aquaticum</name>
    <dbReference type="NCBI Taxonomy" id="3026162"/>
    <lineage>
        <taxon>Archaea</taxon>
        <taxon>Methanobacteriati</taxon>
        <taxon>Methanobacteriota</taxon>
        <taxon>Stenosarchaea group</taxon>
        <taxon>Halobacteria</taxon>
        <taxon>Halobacteriales</taxon>
        <taxon>Haloarculaceae</taxon>
        <taxon>Halosimplex</taxon>
    </lineage>
</organism>
<accession>A0ABD5XWR6</accession>
<dbReference type="GeneID" id="78819788"/>
<feature type="transmembrane region" description="Helical" evidence="1">
    <location>
        <begin position="65"/>
        <end position="88"/>
    </location>
</feature>
<keyword evidence="3" id="KW-1185">Reference proteome</keyword>
<sequence>MVPDIVNLALVVAYVLLLGVVAVRYRRGAIDRTRLTMYLGLCLTWLAYGLLQITQEGIVETGTPLNYALDGLALVCLVAGLFLMYRWWRERGRTEKRVSDGESTDRAT</sequence>
<name>A0ABD5XWR6_9EURY</name>
<comment type="caution">
    <text evidence="2">The sequence shown here is derived from an EMBL/GenBank/DDBJ whole genome shotgun (WGS) entry which is preliminary data.</text>
</comment>
<feature type="transmembrane region" description="Helical" evidence="1">
    <location>
        <begin position="35"/>
        <end position="53"/>
    </location>
</feature>
<evidence type="ECO:0000313" key="3">
    <source>
        <dbReference type="Proteomes" id="UP001596432"/>
    </source>
</evidence>
<keyword evidence="1" id="KW-0812">Transmembrane</keyword>
<keyword evidence="1" id="KW-1133">Transmembrane helix</keyword>
<keyword evidence="1" id="KW-0472">Membrane</keyword>
<evidence type="ECO:0000313" key="2">
    <source>
        <dbReference type="EMBL" id="MFC7139529.1"/>
    </source>
</evidence>
<reference evidence="2 3" key="1">
    <citation type="journal article" date="2019" name="Int. J. Syst. Evol. Microbiol.">
        <title>The Global Catalogue of Microorganisms (GCM) 10K type strain sequencing project: providing services to taxonomists for standard genome sequencing and annotation.</title>
        <authorList>
            <consortium name="The Broad Institute Genomics Platform"/>
            <consortium name="The Broad Institute Genome Sequencing Center for Infectious Disease"/>
            <person name="Wu L."/>
            <person name="Ma J."/>
        </authorList>
    </citation>
    <scope>NUCLEOTIDE SEQUENCE [LARGE SCALE GENOMIC DNA]</scope>
    <source>
        <strain evidence="2 3">XZYJT29</strain>
    </source>
</reference>
<evidence type="ECO:0008006" key="4">
    <source>
        <dbReference type="Google" id="ProtNLM"/>
    </source>
</evidence>
<dbReference type="AlphaFoldDB" id="A0ABD5XWR6"/>
<protein>
    <recommendedName>
        <fullName evidence="4">PEP-CTERM protein-sorting domain-containing protein</fullName>
    </recommendedName>
</protein>
<dbReference type="EMBL" id="JBHTAS010000001">
    <property type="protein sequence ID" value="MFC7139529.1"/>
    <property type="molecule type" value="Genomic_DNA"/>
</dbReference>
<dbReference type="RefSeq" id="WP_274325115.1">
    <property type="nucleotide sequence ID" value="NZ_CP118158.1"/>
</dbReference>
<feature type="transmembrane region" description="Helical" evidence="1">
    <location>
        <begin position="6"/>
        <end position="23"/>
    </location>
</feature>
<dbReference type="Proteomes" id="UP001596432">
    <property type="component" value="Unassembled WGS sequence"/>
</dbReference>
<gene>
    <name evidence="2" type="ORF">ACFQMA_06715</name>
</gene>
<proteinExistence type="predicted"/>